<organism evidence="1">
    <name type="scientific">viral metagenome</name>
    <dbReference type="NCBI Taxonomy" id="1070528"/>
    <lineage>
        <taxon>unclassified sequences</taxon>
        <taxon>metagenomes</taxon>
        <taxon>organismal metagenomes</taxon>
    </lineage>
</organism>
<dbReference type="EMBL" id="MT142674">
    <property type="protein sequence ID" value="QJA86995.1"/>
    <property type="molecule type" value="Genomic_DNA"/>
</dbReference>
<reference evidence="1" key="1">
    <citation type="submission" date="2020-03" db="EMBL/GenBank/DDBJ databases">
        <title>The deep terrestrial virosphere.</title>
        <authorList>
            <person name="Holmfeldt K."/>
            <person name="Nilsson E."/>
            <person name="Simone D."/>
            <person name="Lopez-Fernandez M."/>
            <person name="Wu X."/>
            <person name="de Brujin I."/>
            <person name="Lundin D."/>
            <person name="Andersson A."/>
            <person name="Bertilsson S."/>
            <person name="Dopson M."/>
        </authorList>
    </citation>
    <scope>NUCLEOTIDE SEQUENCE</scope>
    <source>
        <strain evidence="1">MM415B03072</strain>
    </source>
</reference>
<protein>
    <submittedName>
        <fullName evidence="1">Uncharacterized protein</fullName>
    </submittedName>
</protein>
<gene>
    <name evidence="1" type="ORF">MM415B03072_0011</name>
</gene>
<accession>A0A6M3L0N9</accession>
<evidence type="ECO:0000313" key="1">
    <source>
        <dbReference type="EMBL" id="QJA86995.1"/>
    </source>
</evidence>
<proteinExistence type="predicted"/>
<dbReference type="AlphaFoldDB" id="A0A6M3L0N9"/>
<name>A0A6M3L0N9_9ZZZZ</name>
<sequence>MQKLIADVLVLIGEYFKPKPNSEISDFIIDLKKILGDYDEKK</sequence>